<reference evidence="1 2" key="1">
    <citation type="submission" date="2023-10" db="EMBL/GenBank/DDBJ databases">
        <title>Novel methanotroph of the genus Methylocapsa from a subarctic wetland.</title>
        <authorList>
            <person name="Belova S.E."/>
            <person name="Oshkin I.Y."/>
            <person name="Miroshnikov K."/>
            <person name="Dedysh S.N."/>
        </authorList>
    </citation>
    <scope>NUCLEOTIDE SEQUENCE [LARGE SCALE GENOMIC DNA]</scope>
    <source>
        <strain evidence="1 2">RX1</strain>
    </source>
</reference>
<keyword evidence="2" id="KW-1185">Reference proteome</keyword>
<accession>A0ABZ0HWP7</accession>
<protein>
    <submittedName>
        <fullName evidence="1">Uncharacterized protein</fullName>
    </submittedName>
</protein>
<evidence type="ECO:0000313" key="1">
    <source>
        <dbReference type="EMBL" id="WOJ90316.1"/>
    </source>
</evidence>
<dbReference type="Proteomes" id="UP001626536">
    <property type="component" value="Chromosome"/>
</dbReference>
<dbReference type="RefSeq" id="WP_407339763.1">
    <property type="nucleotide sequence ID" value="NZ_CP136862.1"/>
</dbReference>
<gene>
    <name evidence="1" type="ORF">RZS28_03180</name>
</gene>
<sequence length="68" mass="7917">MSARRGRRGLAVERRSEKAVENFRFHSLPMKMKRSRLLRQAESSPSPQCAITHIAEMSDRLNRQDFST</sequence>
<name>A0ABZ0HWP7_9HYPH</name>
<organism evidence="1 2">
    <name type="scientific">Methylocapsa polymorpha</name>
    <dbReference type="NCBI Taxonomy" id="3080828"/>
    <lineage>
        <taxon>Bacteria</taxon>
        <taxon>Pseudomonadati</taxon>
        <taxon>Pseudomonadota</taxon>
        <taxon>Alphaproteobacteria</taxon>
        <taxon>Hyphomicrobiales</taxon>
        <taxon>Beijerinckiaceae</taxon>
        <taxon>Methylocapsa</taxon>
    </lineage>
</organism>
<dbReference type="EMBL" id="CP136862">
    <property type="protein sequence ID" value="WOJ90316.1"/>
    <property type="molecule type" value="Genomic_DNA"/>
</dbReference>
<evidence type="ECO:0000313" key="2">
    <source>
        <dbReference type="Proteomes" id="UP001626536"/>
    </source>
</evidence>
<proteinExistence type="predicted"/>